<protein>
    <submittedName>
        <fullName evidence="2">Uncharacterized protein</fullName>
    </submittedName>
</protein>
<evidence type="ECO:0000313" key="4">
    <source>
        <dbReference type="Proteomes" id="UP000029708"/>
    </source>
</evidence>
<reference evidence="2 4" key="1">
    <citation type="submission" date="2014-09" db="EMBL/GenBank/DDBJ databases">
        <title>Xanthomonadaceae 3.5X direct submission.</title>
        <authorList>
            <person name="Fang T."/>
            <person name="Wang H."/>
        </authorList>
    </citation>
    <scope>NUCLEOTIDE SEQUENCE [LARGE SCALE GENOMIC DNA]</scope>
    <source>
        <strain evidence="2 4">3.5X</strain>
    </source>
</reference>
<dbReference type="Proteomes" id="UP000029708">
    <property type="component" value="Unassembled WGS sequence"/>
</dbReference>
<keyword evidence="4" id="KW-1185">Reference proteome</keyword>
<dbReference type="Proteomes" id="UP000560000">
    <property type="component" value="Unassembled WGS sequence"/>
</dbReference>
<evidence type="ECO:0000313" key="5">
    <source>
        <dbReference type="Proteomes" id="UP000560000"/>
    </source>
</evidence>
<proteinExistence type="predicted"/>
<name>A0A099CYX6_9GAMM</name>
<keyword evidence="1" id="KW-0472">Membrane</keyword>
<gene>
    <name evidence="3" type="ORF">HNQ86_002112</name>
    <name evidence="2" type="ORF">LF63_0100640</name>
</gene>
<dbReference type="EMBL" id="JACHET010000001">
    <property type="protein sequence ID" value="MBB6184767.1"/>
    <property type="molecule type" value="Genomic_DNA"/>
</dbReference>
<dbReference type="AlphaFoldDB" id="A0A099CYX6"/>
<keyword evidence="1" id="KW-0812">Transmembrane</keyword>
<organism evidence="2 4">
    <name type="scientific">Oleiagrimonas soli</name>
    <dbReference type="NCBI Taxonomy" id="1543381"/>
    <lineage>
        <taxon>Bacteria</taxon>
        <taxon>Pseudomonadati</taxon>
        <taxon>Pseudomonadota</taxon>
        <taxon>Gammaproteobacteria</taxon>
        <taxon>Lysobacterales</taxon>
        <taxon>Rhodanobacteraceae</taxon>
        <taxon>Oleiagrimonas</taxon>
    </lineage>
</organism>
<dbReference type="EMBL" id="JROI01000002">
    <property type="protein sequence ID" value="KGI79183.1"/>
    <property type="molecule type" value="Genomic_DNA"/>
</dbReference>
<dbReference type="RefSeq" id="WP_043098939.1">
    <property type="nucleotide sequence ID" value="NZ_JACHET010000001.1"/>
</dbReference>
<reference evidence="3 5" key="2">
    <citation type="submission" date="2020-08" db="EMBL/GenBank/DDBJ databases">
        <title>Genomic Encyclopedia of Type Strains, Phase IV (KMG-IV): sequencing the most valuable type-strain genomes for metagenomic binning, comparative biology and taxonomic classification.</title>
        <authorList>
            <person name="Goeker M."/>
        </authorList>
    </citation>
    <scope>NUCLEOTIDE SEQUENCE [LARGE SCALE GENOMIC DNA]</scope>
    <source>
        <strain evidence="3 5">DSM 107085</strain>
    </source>
</reference>
<evidence type="ECO:0000313" key="2">
    <source>
        <dbReference type="EMBL" id="KGI79183.1"/>
    </source>
</evidence>
<feature type="transmembrane region" description="Helical" evidence="1">
    <location>
        <begin position="12"/>
        <end position="31"/>
    </location>
</feature>
<accession>A0A099CYX6</accession>
<dbReference type="HOGENOM" id="CLU_2634628_0_0_6"/>
<evidence type="ECO:0000313" key="3">
    <source>
        <dbReference type="EMBL" id="MBB6184767.1"/>
    </source>
</evidence>
<feature type="transmembrane region" description="Helical" evidence="1">
    <location>
        <begin position="37"/>
        <end position="56"/>
    </location>
</feature>
<sequence>MHTSITPRRARALIALIWMACGLLLLLTPLAWPNRVFGFSTVFWLVGAPACLLIALQPRLPLRLLAPARARRTQRRG</sequence>
<keyword evidence="1" id="KW-1133">Transmembrane helix</keyword>
<comment type="caution">
    <text evidence="2">The sequence shown here is derived from an EMBL/GenBank/DDBJ whole genome shotgun (WGS) entry which is preliminary data.</text>
</comment>
<evidence type="ECO:0000256" key="1">
    <source>
        <dbReference type="SAM" id="Phobius"/>
    </source>
</evidence>